<dbReference type="EMBL" id="BK015840">
    <property type="protein sequence ID" value="DAE27473.1"/>
    <property type="molecule type" value="Genomic_DNA"/>
</dbReference>
<dbReference type="GO" id="GO:0004540">
    <property type="term" value="F:RNA nuclease activity"/>
    <property type="evidence" value="ECO:0007669"/>
    <property type="project" value="InterPro"/>
</dbReference>
<feature type="domain" description="NYN" evidence="1">
    <location>
        <begin position="12"/>
        <end position="88"/>
    </location>
</feature>
<name>A0A8S5R8R2_9VIRU</name>
<reference evidence="2" key="1">
    <citation type="journal article" date="2021" name="Proc. Natl. Acad. Sci. U.S.A.">
        <title>A Catalog of Tens of Thousands of Viruses from Human Metagenomes Reveals Hidden Associations with Chronic Diseases.</title>
        <authorList>
            <person name="Tisza M.J."/>
            <person name="Buck C.B."/>
        </authorList>
    </citation>
    <scope>NUCLEOTIDE SEQUENCE</scope>
    <source>
        <strain evidence="2">Ct1Uu26</strain>
    </source>
</reference>
<dbReference type="Gene3D" id="3.40.50.1010">
    <property type="entry name" value="5'-nuclease"/>
    <property type="match status" value="1"/>
</dbReference>
<evidence type="ECO:0000259" key="1">
    <source>
        <dbReference type="Pfam" id="PF01936"/>
    </source>
</evidence>
<organism evidence="2">
    <name type="scientific">virus sp. ct1Uu26</name>
    <dbReference type="NCBI Taxonomy" id="2826789"/>
    <lineage>
        <taxon>Viruses</taxon>
    </lineage>
</organism>
<dbReference type="InterPro" id="IPR021139">
    <property type="entry name" value="NYN"/>
</dbReference>
<dbReference type="CDD" id="cd18722">
    <property type="entry name" value="PIN_NicB-like"/>
    <property type="match status" value="1"/>
</dbReference>
<dbReference type="Pfam" id="PF01936">
    <property type="entry name" value="NYN"/>
    <property type="match status" value="1"/>
</dbReference>
<protein>
    <submittedName>
        <fullName evidence="2">NicB-like protein</fullName>
    </submittedName>
</protein>
<proteinExistence type="predicted"/>
<sequence length="128" mass="14682">MNTYLGPQGRNHFSIQYKTYEEKKSDVNMALAIYRDAAKNKYEKAILITGDNDIAPAVKLVRGDYPQKEFMVLFPPGGKGHALKKICQIKQIIQEQQLRIAQLPNPVMVKDPQNPTQWIALDRPTDWQ</sequence>
<evidence type="ECO:0000313" key="2">
    <source>
        <dbReference type="EMBL" id="DAE27473.1"/>
    </source>
</evidence>
<accession>A0A8S5R8R2</accession>